<reference evidence="1" key="2">
    <citation type="submission" date="2025-08" db="UniProtKB">
        <authorList>
            <consortium name="Ensembl"/>
        </authorList>
    </citation>
    <scope>IDENTIFICATION</scope>
</reference>
<dbReference type="Ensembl" id="ENSOART00020064476.1">
    <property type="protein sequence ID" value="ENSOARP00020054198.1"/>
    <property type="gene ID" value="ENSOARG00020040968.1"/>
</dbReference>
<accession>A0AC11E257</accession>
<protein>
    <submittedName>
        <fullName evidence="1">VRK serine/threonine kinase 2</fullName>
    </submittedName>
</protein>
<reference evidence="1" key="3">
    <citation type="submission" date="2025-09" db="UniProtKB">
        <authorList>
            <consortium name="Ensembl"/>
        </authorList>
    </citation>
    <scope>IDENTIFICATION</scope>
</reference>
<evidence type="ECO:0000313" key="1">
    <source>
        <dbReference type="Ensembl" id="ENSOARP00020054198.1"/>
    </source>
</evidence>
<proteinExistence type="predicted"/>
<reference evidence="1" key="1">
    <citation type="submission" date="2020-11" db="EMBL/GenBank/DDBJ databases">
        <authorList>
            <person name="Davenport K.M."/>
            <person name="Bickhart D.M."/>
            <person name="Smith T.P.L."/>
            <person name="Murdoch B.M."/>
            <person name="Rosen B.D."/>
        </authorList>
    </citation>
    <scope>NUCLEOTIDE SEQUENCE [LARGE SCALE GENOMIC DNA]</scope>
    <source>
        <strain evidence="1">OAR_USU_Benz2616</strain>
    </source>
</reference>
<sequence>MRHEAQKVSLAPTEGRAGSGPASPRDWRPAAPPGLARPKGGAGHAERLASLPSSPGPGSRGETPHFRVPLAPPARRPRPGRNCRQSETPGPGRVPCFREVMPPRRKEKYKLPIPLPEGTILDDMEGKQWVLGKLIGSGGFGLIYLAFPTNEPDKDARHVIKVEYQENGPLFSELKFYQRAAKKDCIKKWIELKKLDYLGIPLFYGSGITEFKGKSYRFMVMERLGIDLQKISDQNGTFKKSTVLQLGIRMLDVLEYIHENEYVHGDIKAANLLLGYRNPDRVYLADYGLSYRYCPNGTHKQYQENPKKGHNGTIEFTSLDAHKGVALSRRSDLEILGYCLLRWLCGRLPWERSLQDPVAVQAAKTNLLDELPESVLQWAPSGSSCREIAQYLVCAHNLAYDEKPDYQMLKKILNPSGIPLGPLEFCTKGESLSMHAPNNQKVRRGGPEEIPLVQGKEQQLHFAGAALKRYPTSKVDSRKAAAKQVYQVQDTLIEKKAHSERSAESRTPRRKVQEDEKLIGLFNSETVRESTRRRQKYCESQEFQNDVKSSPHESSCIQFPNSFYEPHQDFTDPDMFNKSSSPSWYTNTSTNGMEVTELDSSTGFWFTMSQFTFSEEIKVDIYYYAFTIIFLLILVCLALYFL</sequence>
<gene>
    <name evidence="1" type="primary">VRK2</name>
</gene>
<name>A0AC11E257_SHEEP</name>
<organism evidence="1">
    <name type="scientific">Ovis aries</name>
    <name type="common">Sheep</name>
    <dbReference type="NCBI Taxonomy" id="9940"/>
    <lineage>
        <taxon>Eukaryota</taxon>
        <taxon>Metazoa</taxon>
        <taxon>Chordata</taxon>
        <taxon>Craniata</taxon>
        <taxon>Vertebrata</taxon>
        <taxon>Euteleostomi</taxon>
        <taxon>Mammalia</taxon>
        <taxon>Eutheria</taxon>
        <taxon>Laurasiatheria</taxon>
        <taxon>Artiodactyla</taxon>
        <taxon>Ruminantia</taxon>
        <taxon>Pecora</taxon>
        <taxon>Bovidae</taxon>
        <taxon>Caprinae</taxon>
        <taxon>Ovis</taxon>
    </lineage>
</organism>